<keyword evidence="2" id="KW-1185">Reference proteome</keyword>
<proteinExistence type="predicted"/>
<accession>A0A8S3R9Y0</accession>
<reference evidence="1" key="1">
    <citation type="submission" date="2021-03" db="EMBL/GenBank/DDBJ databases">
        <authorList>
            <person name="Bekaert M."/>
        </authorList>
    </citation>
    <scope>NUCLEOTIDE SEQUENCE</scope>
</reference>
<dbReference type="Proteomes" id="UP000683360">
    <property type="component" value="Unassembled WGS sequence"/>
</dbReference>
<evidence type="ECO:0000313" key="1">
    <source>
        <dbReference type="EMBL" id="CAG2201900.1"/>
    </source>
</evidence>
<organism evidence="1 2">
    <name type="scientific">Mytilus edulis</name>
    <name type="common">Blue mussel</name>
    <dbReference type="NCBI Taxonomy" id="6550"/>
    <lineage>
        <taxon>Eukaryota</taxon>
        <taxon>Metazoa</taxon>
        <taxon>Spiralia</taxon>
        <taxon>Lophotrochozoa</taxon>
        <taxon>Mollusca</taxon>
        <taxon>Bivalvia</taxon>
        <taxon>Autobranchia</taxon>
        <taxon>Pteriomorphia</taxon>
        <taxon>Mytilida</taxon>
        <taxon>Mytiloidea</taxon>
        <taxon>Mytilidae</taxon>
        <taxon>Mytilinae</taxon>
        <taxon>Mytilus</taxon>
    </lineage>
</organism>
<gene>
    <name evidence="1" type="ORF">MEDL_16505</name>
</gene>
<dbReference type="OrthoDB" id="6080336at2759"/>
<dbReference type="EMBL" id="CAJPWZ010000872">
    <property type="protein sequence ID" value="CAG2201900.1"/>
    <property type="molecule type" value="Genomic_DNA"/>
</dbReference>
<evidence type="ECO:0000313" key="2">
    <source>
        <dbReference type="Proteomes" id="UP000683360"/>
    </source>
</evidence>
<dbReference type="AlphaFoldDB" id="A0A8S3R9Y0"/>
<name>A0A8S3R9Y0_MYTED</name>
<protein>
    <submittedName>
        <fullName evidence="1">Uncharacterized protein</fullName>
    </submittedName>
</protein>
<sequence>MAEAWYPNFIGEDNPITCIKCFLSFEPPSWLKVPINQYLLSISDTIGGFEYSSDYYFDTARVPFQFYCPKFKCNHNNITVAEVSADAVWNHDEIMEGRAPRIMNFCDIRIITVSPLIGISTSLRESFKFGCEYDIEHVEDITSNLTYDPNRLVVFGLRIIAKTTMEGGFCYLALDQSNGRILRPVFNISDGLCCWPNKTIELEVGHLYNFRVIAHPDDQSIQRNYMPFPHKNEDIIVTGFVEELSSFQPLLTQLPLKSLLLSLARLDIQDIFGPCVIKKHHYVDENTPCKSAGILRSNASVKYNNSREKYYCKVKCRSGTYSMPVKAKDILGNCIYSDALIILGLGRPFAGGKRWYPKYSPARSFYLLSEYIHYHNRMVNLSTRHSRNLFLSSMTDLEIISGDQEERKII</sequence>
<comment type="caution">
    <text evidence="1">The sequence shown here is derived from an EMBL/GenBank/DDBJ whole genome shotgun (WGS) entry which is preliminary data.</text>
</comment>